<dbReference type="SUPFAM" id="SSF53146">
    <property type="entry name" value="Nitrogenase accessory factor-like"/>
    <property type="match status" value="1"/>
</dbReference>
<gene>
    <name evidence="4" type="ORF">CRV06_03240</name>
</gene>
<dbReference type="Proteomes" id="UP000290191">
    <property type="component" value="Unassembled WGS sequence"/>
</dbReference>
<dbReference type="InterPro" id="IPR036105">
    <property type="entry name" value="DiNase_FeMo-co_biosyn_sf"/>
</dbReference>
<dbReference type="OrthoDB" id="9797941at2"/>
<name>A0A4Q0Y6B8_9BACT</name>
<organism evidence="4 5">
    <name type="scientific">Halarcobacter anaerophilus</name>
    <dbReference type="NCBI Taxonomy" id="877500"/>
    <lineage>
        <taxon>Bacteria</taxon>
        <taxon>Pseudomonadati</taxon>
        <taxon>Campylobacterota</taxon>
        <taxon>Epsilonproteobacteria</taxon>
        <taxon>Campylobacterales</taxon>
        <taxon>Arcobacteraceae</taxon>
        <taxon>Halarcobacter</taxon>
    </lineage>
</organism>
<dbReference type="InterPro" id="IPR034169">
    <property type="entry name" value="NifX-like"/>
</dbReference>
<dbReference type="AlphaFoldDB" id="A0A4Q0Y6B8"/>
<evidence type="ECO:0000256" key="2">
    <source>
        <dbReference type="ARBA" id="ARBA00023231"/>
    </source>
</evidence>
<sequence length="119" mass="14011">MRIAFASKDNIHVNEHFGWCKEFYIYEIDKDSFSFIKSVDSSIEIDDEIDKLTYKIECIEDSDILYVQQIGPKASMMVKSAKVFPMQASKENEKIEDVLNKLIKMQENPPIWMRRLIVK</sequence>
<dbReference type="PANTHER" id="PTHR33937">
    <property type="entry name" value="IRON-MOLYBDENUM PROTEIN-RELATED-RELATED"/>
    <property type="match status" value="1"/>
</dbReference>
<protein>
    <submittedName>
        <fullName evidence="4">Dinitrogenase iron-molybdenum cofactor biosynthesis protein</fullName>
    </submittedName>
</protein>
<proteinExistence type="inferred from homology"/>
<feature type="domain" description="Dinitrogenase iron-molybdenum cofactor biosynthesis" evidence="3">
    <location>
        <begin position="10"/>
        <end position="104"/>
    </location>
</feature>
<keyword evidence="2" id="KW-0535">Nitrogen fixation</keyword>
<reference evidence="4 5" key="1">
    <citation type="submission" date="2017-10" db="EMBL/GenBank/DDBJ databases">
        <title>Genomics of the genus Arcobacter.</title>
        <authorList>
            <person name="Perez-Cataluna A."/>
            <person name="Figueras M.J."/>
        </authorList>
    </citation>
    <scope>NUCLEOTIDE SEQUENCE [LARGE SCALE GENOMIC DNA]</scope>
    <source>
        <strain evidence="4 5">DSM 24636</strain>
    </source>
</reference>
<dbReference type="RefSeq" id="WP_129081328.1">
    <property type="nucleotide sequence ID" value="NZ_CP041070.1"/>
</dbReference>
<keyword evidence="5" id="KW-1185">Reference proteome</keyword>
<comment type="similarity">
    <text evidence="1">Belongs to the NifX/NifY family.</text>
</comment>
<evidence type="ECO:0000259" key="3">
    <source>
        <dbReference type="Pfam" id="PF02579"/>
    </source>
</evidence>
<evidence type="ECO:0000313" key="5">
    <source>
        <dbReference type="Proteomes" id="UP000290191"/>
    </source>
</evidence>
<comment type="caution">
    <text evidence="4">The sequence shown here is derived from an EMBL/GenBank/DDBJ whole genome shotgun (WGS) entry which is preliminary data.</text>
</comment>
<accession>A0A4Q0Y6B8</accession>
<dbReference type="CDD" id="cd00853">
    <property type="entry name" value="NifX"/>
    <property type="match status" value="1"/>
</dbReference>
<dbReference type="EMBL" id="PDKO01000002">
    <property type="protein sequence ID" value="RXJ63971.1"/>
    <property type="molecule type" value="Genomic_DNA"/>
</dbReference>
<dbReference type="InterPro" id="IPR051840">
    <property type="entry name" value="NifX/NifY_domain"/>
</dbReference>
<dbReference type="STRING" id="877500.GCA_000935065_03026"/>
<dbReference type="InterPro" id="IPR003731">
    <property type="entry name" value="Di-Nase_FeMo-co_biosynth"/>
</dbReference>
<dbReference type="PANTHER" id="PTHR33937:SF1">
    <property type="entry name" value="IRON-MOLIBDENUM COFACTOR PROCESSING PROTEIN"/>
    <property type="match status" value="1"/>
</dbReference>
<dbReference type="Pfam" id="PF02579">
    <property type="entry name" value="Nitro_FeMo-Co"/>
    <property type="match status" value="1"/>
</dbReference>
<evidence type="ECO:0000313" key="4">
    <source>
        <dbReference type="EMBL" id="RXJ63971.1"/>
    </source>
</evidence>
<evidence type="ECO:0000256" key="1">
    <source>
        <dbReference type="ARBA" id="ARBA00010285"/>
    </source>
</evidence>
<dbReference type="Gene3D" id="3.30.420.130">
    <property type="entry name" value="Dinitrogenase iron-molybdenum cofactor biosynthesis domain"/>
    <property type="match status" value="1"/>
</dbReference>